<evidence type="ECO:0000256" key="1">
    <source>
        <dbReference type="SAM" id="MobiDB-lite"/>
    </source>
</evidence>
<comment type="caution">
    <text evidence="2">The sequence shown here is derived from an EMBL/GenBank/DDBJ whole genome shotgun (WGS) entry which is preliminary data.</text>
</comment>
<feature type="non-terminal residue" evidence="2">
    <location>
        <position position="1"/>
    </location>
</feature>
<proteinExistence type="predicted"/>
<dbReference type="SUPFAM" id="SSF53098">
    <property type="entry name" value="Ribonuclease H-like"/>
    <property type="match status" value="1"/>
</dbReference>
<sequence>DQVTLGLAGVLLHYKRHSIPDVANGMVARIEKRWAAMDQSFFVLALILNPYERLSRFGDEAGVSVFTLNSVFMELYRRVKSRPVSTTNLLLAEDALKAEKKVKETAVLKAFLQYLGLTSDHFRRFEEHREEFEELNGNDPILVWQQFLPVSELHELADFAILILGIAVNQGATERVFSDLKIKRTRLRNKLSYAKTEKMFKVGADIRSEHLAAGFRKLREGRKNHDERRVGELIAIPKYADLVEDTAELGTDDDVDGEERVSSRLVNSRAAWRKVYTSWAVDACVEEMAEEEEIDISATVPVPEGRPSKWLPRPLGKLFGGTASKPLERRQRKEVSEEALYMELLAAAHSDEEPDDGELEGSGDEYIGDAYSRPQKCDIWDILSP</sequence>
<dbReference type="Proteomes" id="UP001362999">
    <property type="component" value="Unassembled WGS sequence"/>
</dbReference>
<accession>A0AAW0CNB5</accession>
<protein>
    <submittedName>
        <fullName evidence="2">DUF659 domain-containing protein</fullName>
    </submittedName>
</protein>
<name>A0AAW0CNB5_9AGAR</name>
<reference evidence="2 3" key="1">
    <citation type="journal article" date="2024" name="J Genomics">
        <title>Draft genome sequencing and assembly of Favolaschia claudopus CIRM-BRFM 2984 isolated from oak limbs.</title>
        <authorList>
            <person name="Navarro D."/>
            <person name="Drula E."/>
            <person name="Chaduli D."/>
            <person name="Cazenave R."/>
            <person name="Ahrendt S."/>
            <person name="Wang J."/>
            <person name="Lipzen A."/>
            <person name="Daum C."/>
            <person name="Barry K."/>
            <person name="Grigoriev I.V."/>
            <person name="Favel A."/>
            <person name="Rosso M.N."/>
            <person name="Martin F."/>
        </authorList>
    </citation>
    <scope>NUCLEOTIDE SEQUENCE [LARGE SCALE GENOMIC DNA]</scope>
    <source>
        <strain evidence="2 3">CIRM-BRFM 2984</strain>
    </source>
</reference>
<feature type="compositionally biased region" description="Acidic residues" evidence="1">
    <location>
        <begin position="352"/>
        <end position="367"/>
    </location>
</feature>
<dbReference type="InterPro" id="IPR012337">
    <property type="entry name" value="RNaseH-like_sf"/>
</dbReference>
<evidence type="ECO:0000313" key="2">
    <source>
        <dbReference type="EMBL" id="KAK7041329.1"/>
    </source>
</evidence>
<gene>
    <name evidence="2" type="ORF">R3P38DRAFT_2512377</name>
</gene>
<dbReference type="EMBL" id="JAWWNJ010000014">
    <property type="protein sequence ID" value="KAK7041329.1"/>
    <property type="molecule type" value="Genomic_DNA"/>
</dbReference>
<keyword evidence="3" id="KW-1185">Reference proteome</keyword>
<organism evidence="2 3">
    <name type="scientific">Favolaschia claudopus</name>
    <dbReference type="NCBI Taxonomy" id="2862362"/>
    <lineage>
        <taxon>Eukaryota</taxon>
        <taxon>Fungi</taxon>
        <taxon>Dikarya</taxon>
        <taxon>Basidiomycota</taxon>
        <taxon>Agaricomycotina</taxon>
        <taxon>Agaricomycetes</taxon>
        <taxon>Agaricomycetidae</taxon>
        <taxon>Agaricales</taxon>
        <taxon>Marasmiineae</taxon>
        <taxon>Mycenaceae</taxon>
        <taxon>Favolaschia</taxon>
    </lineage>
</organism>
<dbReference type="AlphaFoldDB" id="A0AAW0CNB5"/>
<evidence type="ECO:0000313" key="3">
    <source>
        <dbReference type="Proteomes" id="UP001362999"/>
    </source>
</evidence>
<feature type="region of interest" description="Disordered" evidence="1">
    <location>
        <begin position="347"/>
        <end position="370"/>
    </location>
</feature>